<evidence type="ECO:0000313" key="2">
    <source>
        <dbReference type="Proteomes" id="UP001433508"/>
    </source>
</evidence>
<keyword evidence="2" id="KW-1185">Reference proteome</keyword>
<gene>
    <name evidence="1" type="ORF">V1525DRAFT_210486</name>
</gene>
<dbReference type="EMBL" id="MU971384">
    <property type="protein sequence ID" value="KAK9236578.1"/>
    <property type="molecule type" value="Genomic_DNA"/>
</dbReference>
<comment type="caution">
    <text evidence="1">The sequence shown here is derived from an EMBL/GenBank/DDBJ whole genome shotgun (WGS) entry which is preliminary data.</text>
</comment>
<sequence length="101" mass="11711">MLLLPGDEFVVAFCRINLVRNGDLMENSKRAFHNLETRAPSRNTSDPPTPFQCKCNNHAKGCTFTTKIKTKDKNIADRLIKFKTRLVLSPPHPRTTWTRRW</sequence>
<evidence type="ECO:0000313" key="1">
    <source>
        <dbReference type="EMBL" id="KAK9236578.1"/>
    </source>
</evidence>
<organism evidence="1 2">
    <name type="scientific">Lipomyces kononenkoae</name>
    <name type="common">Yeast</name>
    <dbReference type="NCBI Taxonomy" id="34357"/>
    <lineage>
        <taxon>Eukaryota</taxon>
        <taxon>Fungi</taxon>
        <taxon>Dikarya</taxon>
        <taxon>Ascomycota</taxon>
        <taxon>Saccharomycotina</taxon>
        <taxon>Lipomycetes</taxon>
        <taxon>Lipomycetales</taxon>
        <taxon>Lipomycetaceae</taxon>
        <taxon>Lipomyces</taxon>
    </lineage>
</organism>
<dbReference type="Proteomes" id="UP001433508">
    <property type="component" value="Unassembled WGS sequence"/>
</dbReference>
<proteinExistence type="predicted"/>
<accession>A0ACC3SY36</accession>
<name>A0ACC3SY36_LIPKO</name>
<reference evidence="2" key="1">
    <citation type="journal article" date="2024" name="Front. Bioeng. Biotechnol.">
        <title>Genome-scale model development and genomic sequencing of the oleaginous clade Lipomyces.</title>
        <authorList>
            <person name="Czajka J.J."/>
            <person name="Han Y."/>
            <person name="Kim J."/>
            <person name="Mondo S.J."/>
            <person name="Hofstad B.A."/>
            <person name="Robles A."/>
            <person name="Haridas S."/>
            <person name="Riley R."/>
            <person name="LaButti K."/>
            <person name="Pangilinan J."/>
            <person name="Andreopoulos W."/>
            <person name="Lipzen A."/>
            <person name="Yan J."/>
            <person name="Wang M."/>
            <person name="Ng V."/>
            <person name="Grigoriev I.V."/>
            <person name="Spatafora J.W."/>
            <person name="Magnuson J.K."/>
            <person name="Baker S.E."/>
            <person name="Pomraning K.R."/>
        </authorList>
    </citation>
    <scope>NUCLEOTIDE SEQUENCE [LARGE SCALE GENOMIC DNA]</scope>
    <source>
        <strain evidence="2">CBS 7786</strain>
    </source>
</reference>
<protein>
    <submittedName>
        <fullName evidence="1">Uncharacterized protein</fullName>
    </submittedName>
</protein>